<dbReference type="Proteomes" id="UP001627154">
    <property type="component" value="Unassembled WGS sequence"/>
</dbReference>
<proteinExistence type="predicted"/>
<name>A0ABD2XPL9_9HYME</name>
<dbReference type="EMBL" id="JBJJXI010000011">
    <property type="protein sequence ID" value="KAL3407378.1"/>
    <property type="molecule type" value="Genomic_DNA"/>
</dbReference>
<sequence>MCCSVVECAKHDCANPRVLYRDIRSVPIIECQSRQLNAVSIAYTDGRLVNSWSWSSSSSAFNDRNSDRNRCVHLARAHLRREGHRGEKHPLSEVNKKLRYRIGTKITIDAH</sequence>
<protein>
    <submittedName>
        <fullName evidence="1">Uncharacterized protein</fullName>
    </submittedName>
</protein>
<keyword evidence="2" id="KW-1185">Reference proteome</keyword>
<gene>
    <name evidence="1" type="ORF">TKK_000631</name>
</gene>
<accession>A0ABD2XPL9</accession>
<organism evidence="1 2">
    <name type="scientific">Trichogramma kaykai</name>
    <dbReference type="NCBI Taxonomy" id="54128"/>
    <lineage>
        <taxon>Eukaryota</taxon>
        <taxon>Metazoa</taxon>
        <taxon>Ecdysozoa</taxon>
        <taxon>Arthropoda</taxon>
        <taxon>Hexapoda</taxon>
        <taxon>Insecta</taxon>
        <taxon>Pterygota</taxon>
        <taxon>Neoptera</taxon>
        <taxon>Endopterygota</taxon>
        <taxon>Hymenoptera</taxon>
        <taxon>Apocrita</taxon>
        <taxon>Proctotrupomorpha</taxon>
        <taxon>Chalcidoidea</taxon>
        <taxon>Trichogrammatidae</taxon>
        <taxon>Trichogramma</taxon>
    </lineage>
</organism>
<evidence type="ECO:0000313" key="1">
    <source>
        <dbReference type="EMBL" id="KAL3407378.1"/>
    </source>
</evidence>
<dbReference type="AlphaFoldDB" id="A0ABD2XPL9"/>
<comment type="caution">
    <text evidence="1">The sequence shown here is derived from an EMBL/GenBank/DDBJ whole genome shotgun (WGS) entry which is preliminary data.</text>
</comment>
<evidence type="ECO:0000313" key="2">
    <source>
        <dbReference type="Proteomes" id="UP001627154"/>
    </source>
</evidence>
<reference evidence="1 2" key="1">
    <citation type="journal article" date="2024" name="bioRxiv">
        <title>A reference genome for Trichogramma kaykai: A tiny desert-dwelling parasitoid wasp with competing sex-ratio distorters.</title>
        <authorList>
            <person name="Culotta J."/>
            <person name="Lindsey A.R."/>
        </authorList>
    </citation>
    <scope>NUCLEOTIDE SEQUENCE [LARGE SCALE GENOMIC DNA]</scope>
    <source>
        <strain evidence="1 2">KSX58</strain>
    </source>
</reference>